<dbReference type="SUPFAM" id="SSF81338">
    <property type="entry name" value="Aquaporin-like"/>
    <property type="match status" value="1"/>
</dbReference>
<dbReference type="GO" id="GO:0015267">
    <property type="term" value="F:channel activity"/>
    <property type="evidence" value="ECO:0007669"/>
    <property type="project" value="InterPro"/>
</dbReference>
<evidence type="ECO:0000256" key="6">
    <source>
        <dbReference type="RuleBase" id="RU000477"/>
    </source>
</evidence>
<comment type="similarity">
    <text evidence="6">Belongs to the MIP/aquaporin (TC 1.A.8) family.</text>
</comment>
<dbReference type="InterPro" id="IPR034294">
    <property type="entry name" value="Aquaporin_transptr"/>
</dbReference>
<dbReference type="PANTHER" id="PTHR45724">
    <property type="entry name" value="AQUAPORIN NIP2-1"/>
    <property type="match status" value="1"/>
</dbReference>
<evidence type="ECO:0000256" key="3">
    <source>
        <dbReference type="ARBA" id="ARBA00022692"/>
    </source>
</evidence>
<feature type="transmembrane region" description="Helical" evidence="7">
    <location>
        <begin position="12"/>
        <end position="30"/>
    </location>
</feature>
<dbReference type="Pfam" id="PF00230">
    <property type="entry name" value="MIP"/>
    <property type="match status" value="1"/>
</dbReference>
<evidence type="ECO:0000256" key="4">
    <source>
        <dbReference type="ARBA" id="ARBA00022989"/>
    </source>
</evidence>
<reference evidence="8" key="1">
    <citation type="journal article" date="2005" name="Appl. Environ. Microbiol.">
        <title>Roseobacter-like bacteria in red and mediterranean sea aerobic anoxygenic photosynthetic populations.</title>
        <authorList>
            <person name="Oz A."/>
            <person name="Sabehi G."/>
            <person name="Koblizek M."/>
            <person name="Massana R."/>
            <person name="Beja O."/>
        </authorList>
    </citation>
    <scope>NUCLEOTIDE SEQUENCE</scope>
</reference>
<name>Q6BA69_9PROT</name>
<keyword evidence="4 7" id="KW-1133">Transmembrane helix</keyword>
<dbReference type="InterPro" id="IPR000425">
    <property type="entry name" value="MIP"/>
</dbReference>
<dbReference type="EMBL" id="AY671989">
    <property type="protein sequence ID" value="AAT90302.1"/>
    <property type="molecule type" value="Genomic_DNA"/>
</dbReference>
<protein>
    <submittedName>
        <fullName evidence="8">Putative permease</fullName>
    </submittedName>
</protein>
<dbReference type="Gene3D" id="1.20.1080.10">
    <property type="entry name" value="Glycerol uptake facilitator protein"/>
    <property type="match status" value="2"/>
</dbReference>
<evidence type="ECO:0000256" key="1">
    <source>
        <dbReference type="ARBA" id="ARBA00004141"/>
    </source>
</evidence>
<evidence type="ECO:0000256" key="7">
    <source>
        <dbReference type="SAM" id="Phobius"/>
    </source>
</evidence>
<evidence type="ECO:0000256" key="5">
    <source>
        <dbReference type="ARBA" id="ARBA00023136"/>
    </source>
</evidence>
<feature type="transmembrane region" description="Helical" evidence="7">
    <location>
        <begin position="149"/>
        <end position="166"/>
    </location>
</feature>
<evidence type="ECO:0000313" key="8">
    <source>
        <dbReference type="EMBL" id="AAT90302.1"/>
    </source>
</evidence>
<dbReference type="GO" id="GO:0016020">
    <property type="term" value="C:membrane"/>
    <property type="evidence" value="ECO:0007669"/>
    <property type="project" value="UniProtKB-SubCell"/>
</dbReference>
<feature type="transmembrane region" description="Helical" evidence="7">
    <location>
        <begin position="86"/>
        <end position="108"/>
    </location>
</feature>
<dbReference type="PRINTS" id="PR00783">
    <property type="entry name" value="MINTRINSICP"/>
</dbReference>
<keyword evidence="5 7" id="KW-0472">Membrane</keyword>
<comment type="subcellular location">
    <subcellularLocation>
        <location evidence="1">Membrane</location>
        <topology evidence="1">Multi-pass membrane protein</topology>
    </subcellularLocation>
</comment>
<dbReference type="InterPro" id="IPR023271">
    <property type="entry name" value="Aquaporin-like"/>
</dbReference>
<accession>Q6BA69</accession>
<organism evidence="8">
    <name type="scientific">uncultured proteobacterium eBACred25D05</name>
    <dbReference type="NCBI Taxonomy" id="287841"/>
    <lineage>
        <taxon>Bacteria</taxon>
        <taxon>Pseudomonadati</taxon>
        <taxon>Pseudomonadota</taxon>
        <taxon>environmental samples</taxon>
    </lineage>
</organism>
<keyword evidence="2 6" id="KW-0813">Transport</keyword>
<dbReference type="AlphaFoldDB" id="Q6BA69"/>
<keyword evidence="3 6" id="KW-0812">Transmembrane</keyword>
<feature type="transmembrane region" description="Helical" evidence="7">
    <location>
        <begin position="123"/>
        <end position="142"/>
    </location>
</feature>
<feature type="transmembrane region" description="Helical" evidence="7">
    <location>
        <begin position="50"/>
        <end position="77"/>
    </location>
</feature>
<dbReference type="PANTHER" id="PTHR45724:SF13">
    <property type="entry name" value="AQUAPORIN NIP1-1-RELATED"/>
    <property type="match status" value="1"/>
</dbReference>
<evidence type="ECO:0000256" key="2">
    <source>
        <dbReference type="ARBA" id="ARBA00022448"/>
    </source>
</evidence>
<sequence>MEFAKSQKYISEFIGSFFLVLTVVGSGIMADRLSEDDGITLLGNAIPTGLTLVVIISIFGPISGAHFNPAVSLIFWLKKIISLSDLVAYVLFQIIGAIFGCLAANIIFELPIITISTNVRHDLSQFLSEILATFGLVLVIFLAREVARLNIPVLVGSYIASAYWFTSSTSFANPAVTIARQFSDTFTGISPSGIPSFVLAQIFGAILGYIVVRWLFRGV</sequence>
<proteinExistence type="inferred from homology"/>
<feature type="transmembrane region" description="Helical" evidence="7">
    <location>
        <begin position="194"/>
        <end position="216"/>
    </location>
</feature>